<reference evidence="1 2" key="1">
    <citation type="submission" date="2016-12" db="EMBL/GenBank/DDBJ databases">
        <authorList>
            <person name="Song W.-J."/>
            <person name="Kurnit D.M."/>
        </authorList>
    </citation>
    <scope>NUCLEOTIDE SEQUENCE [LARGE SCALE GENOMIC DNA]</scope>
    <source>
        <strain evidence="1 2">STM7296</strain>
    </source>
</reference>
<gene>
    <name evidence="1" type="ORF">BN2475_580065</name>
</gene>
<organism evidence="1 2">
    <name type="scientific">Paraburkholderia ribeironis</name>
    <dbReference type="NCBI Taxonomy" id="1247936"/>
    <lineage>
        <taxon>Bacteria</taxon>
        <taxon>Pseudomonadati</taxon>
        <taxon>Pseudomonadota</taxon>
        <taxon>Betaproteobacteria</taxon>
        <taxon>Burkholderiales</taxon>
        <taxon>Burkholderiaceae</taxon>
        <taxon>Paraburkholderia</taxon>
    </lineage>
</organism>
<proteinExistence type="predicted"/>
<keyword evidence="2" id="KW-1185">Reference proteome</keyword>
<sequence>MKFAWTDTHCRQYPLSALREVLCMSINDYRAWKLGGAAERQRCIDAQWLTVIRAIHAEIKRCLRLAAYERGSSFSRLSDQQGTRETAE</sequence>
<dbReference type="AlphaFoldDB" id="A0A1N7SE68"/>
<accession>A0A1N7SE68</accession>
<protein>
    <recommendedName>
        <fullName evidence="3">Transposase</fullName>
    </recommendedName>
</protein>
<evidence type="ECO:0000313" key="2">
    <source>
        <dbReference type="Proteomes" id="UP000187012"/>
    </source>
</evidence>
<dbReference type="EMBL" id="CYGX02000058">
    <property type="protein sequence ID" value="SIT45718.1"/>
    <property type="molecule type" value="Genomic_DNA"/>
</dbReference>
<evidence type="ECO:0008006" key="3">
    <source>
        <dbReference type="Google" id="ProtNLM"/>
    </source>
</evidence>
<name>A0A1N7SE68_9BURK</name>
<dbReference type="Proteomes" id="UP000187012">
    <property type="component" value="Unassembled WGS sequence"/>
</dbReference>
<evidence type="ECO:0000313" key="1">
    <source>
        <dbReference type="EMBL" id="SIT45718.1"/>
    </source>
</evidence>